<keyword evidence="4" id="KW-1185">Reference proteome</keyword>
<evidence type="ECO:0000256" key="2">
    <source>
        <dbReference type="PIRSR" id="PIRSR011396-2"/>
    </source>
</evidence>
<dbReference type="GO" id="GO:0000166">
    <property type="term" value="F:nucleotide binding"/>
    <property type="evidence" value="ECO:0007669"/>
    <property type="project" value="UniProtKB-KW"/>
</dbReference>
<dbReference type="Proteomes" id="UP000183685">
    <property type="component" value="Unassembled WGS sequence"/>
</dbReference>
<dbReference type="OrthoDB" id="7310065at2"/>
<dbReference type="AlphaFoldDB" id="A0A1G7A7S5"/>
<dbReference type="Pfam" id="PF04820">
    <property type="entry name" value="Trp_halogenase"/>
    <property type="match status" value="1"/>
</dbReference>
<dbReference type="PANTHER" id="PTHR43747:SF4">
    <property type="entry name" value="FLAVIN-DEPENDENT TRYPTOPHAN HALOGENASE"/>
    <property type="match status" value="1"/>
</dbReference>
<feature type="binding site" evidence="2">
    <location>
        <begin position="14"/>
        <end position="17"/>
    </location>
    <ligand>
        <name>FAD</name>
        <dbReference type="ChEBI" id="CHEBI:57692"/>
    </ligand>
</feature>
<dbReference type="STRING" id="637679.GCA_001550055_01758"/>
<dbReference type="SUPFAM" id="SSF51905">
    <property type="entry name" value="FAD/NAD(P)-binding domain"/>
    <property type="match status" value="1"/>
</dbReference>
<dbReference type="Gene3D" id="3.50.50.60">
    <property type="entry name" value="FAD/NAD(P)-binding domain"/>
    <property type="match status" value="1"/>
</dbReference>
<keyword evidence="2" id="KW-0547">Nucleotide-binding</keyword>
<proteinExistence type="predicted"/>
<reference evidence="3 4" key="1">
    <citation type="submission" date="2016-10" db="EMBL/GenBank/DDBJ databases">
        <authorList>
            <person name="de Groot N.N."/>
        </authorList>
    </citation>
    <scope>NUCLEOTIDE SEQUENCE [LARGE SCALE GENOMIC DNA]</scope>
    <source>
        <strain evidence="3 4">CGMCC 1.9109</strain>
    </source>
</reference>
<protein>
    <submittedName>
        <fullName evidence="3">Tryptophan halogenase</fullName>
    </submittedName>
</protein>
<name>A0A1G7A7S5_9PROT</name>
<feature type="binding site" evidence="2">
    <location>
        <position position="347"/>
    </location>
    <ligand>
        <name>FAD</name>
        <dbReference type="ChEBI" id="CHEBI:57692"/>
    </ligand>
</feature>
<accession>A0A1G7A7S5</accession>
<organism evidence="3 4">
    <name type="scientific">Kordiimonas lacus</name>
    <dbReference type="NCBI Taxonomy" id="637679"/>
    <lineage>
        <taxon>Bacteria</taxon>
        <taxon>Pseudomonadati</taxon>
        <taxon>Pseudomonadota</taxon>
        <taxon>Alphaproteobacteria</taxon>
        <taxon>Kordiimonadales</taxon>
        <taxon>Kordiimonadaceae</taxon>
        <taxon>Kordiimonas</taxon>
    </lineage>
</organism>
<dbReference type="PIRSF" id="PIRSF011396">
    <property type="entry name" value="Trp_halogenase"/>
    <property type="match status" value="1"/>
</dbReference>
<dbReference type="RefSeq" id="WP_068303956.1">
    <property type="nucleotide sequence ID" value="NZ_FNAK01000004.1"/>
</dbReference>
<gene>
    <name evidence="3" type="ORF">SAMN04488071_2099</name>
</gene>
<evidence type="ECO:0000256" key="1">
    <source>
        <dbReference type="PIRSR" id="PIRSR011396-1"/>
    </source>
</evidence>
<evidence type="ECO:0000313" key="4">
    <source>
        <dbReference type="Proteomes" id="UP000183685"/>
    </source>
</evidence>
<dbReference type="InterPro" id="IPR006905">
    <property type="entry name" value="Flavin_halogenase"/>
</dbReference>
<feature type="binding site" evidence="2">
    <location>
        <position position="79"/>
    </location>
    <ligand>
        <name>7-chloro-L-tryptophan</name>
        <dbReference type="ChEBI" id="CHEBI:58713"/>
    </ligand>
</feature>
<evidence type="ECO:0000313" key="3">
    <source>
        <dbReference type="EMBL" id="SDE10105.1"/>
    </source>
</evidence>
<feature type="binding site" evidence="2">
    <location>
        <position position="334"/>
    </location>
    <ligand>
        <name>FAD</name>
        <dbReference type="ChEBI" id="CHEBI:57692"/>
    </ligand>
</feature>
<feature type="active site" evidence="1">
    <location>
        <position position="79"/>
    </location>
</feature>
<dbReference type="EMBL" id="FNAK01000004">
    <property type="protein sequence ID" value="SDE10105.1"/>
    <property type="molecule type" value="Genomic_DNA"/>
</dbReference>
<dbReference type="InterPro" id="IPR036188">
    <property type="entry name" value="FAD/NAD-bd_sf"/>
</dbReference>
<feature type="binding site" evidence="2">
    <location>
        <position position="343"/>
    </location>
    <ligand>
        <name>L-tryptophan</name>
        <dbReference type="ChEBI" id="CHEBI:57912"/>
    </ligand>
</feature>
<keyword evidence="2" id="KW-0274">FAD</keyword>
<keyword evidence="2" id="KW-0285">Flavoprotein</keyword>
<sequence length="502" mass="56378">MQENSIKKLVIVGGGTAGWMAASLLVKLMRGQLEIVLIESDDIGTVGVGEATIPPIQIFNNVLGLNEDEFVKATQGTFKLGIQFENWGAVGDKYMHAFGSIGRQIGMVPFQHYWLRAKEAGFAGDLWDFSFNYQAAKEDRFDRMRQIPNSPLEGITHAFHFDAGLYARYLRKGCELSGVNRIEGMITDVSLDSASGNIASVTLKDGQVVEGDFFIDCSGFRSLLLGQALGVGYTDWTGWLPCDRAVAVPAENGPRMRPYTQSIAHKAGWQWRIPLQHRAGNGHVFCSDHISEDEATQTLLDNLEGKPLADPRVIPFKTGRREKFWHKNCIAVGLSSGFLEPLESTSIHLIQTSIVRFVQMFPSLGLDATNIDEYNEQVGFEFESIRDFIILHYHATQRDDSAFWKRCRTMEIPESLKHKMDLFRETGRIFRFNNELFSEAGWLQVMLGQRVMPKAYHPMADGLSDKQLREYFTNLKTIISGTVPKLPKQVDFIAKHCAAAPM</sequence>
<dbReference type="PANTHER" id="PTHR43747">
    <property type="entry name" value="FAD-BINDING PROTEIN"/>
    <property type="match status" value="1"/>
</dbReference>
<dbReference type="InterPro" id="IPR033856">
    <property type="entry name" value="Trp_halogen"/>
</dbReference>
<dbReference type="GO" id="GO:0004497">
    <property type="term" value="F:monooxygenase activity"/>
    <property type="evidence" value="ECO:0007669"/>
    <property type="project" value="InterPro"/>
</dbReference>
<dbReference type="InterPro" id="IPR050816">
    <property type="entry name" value="Flavin-dep_Halogenase_NPB"/>
</dbReference>